<sequence>MWGGGGNTNNYTQQIRDDEAARQERVRTGTKRIEDMFGDQFDDAFYDKQAQSYLDFANPQLDDQFKNAAKQLTYSLDRRGALDSTSRSSLEADLGKRKALLSTEIKDKANQFKTDAMAGVEGARSDLINTLNATGDVDATVNSANARAKVLSQPVAYSPIAQAFSDFTTALGQQAAAEKAFAYGAGPRPAVSTGLFGSRPGAVVNT</sequence>
<name>A0A7X3FNL2_9HYPH</name>
<evidence type="ECO:0000313" key="3">
    <source>
        <dbReference type="Proteomes" id="UP000438106"/>
    </source>
</evidence>
<evidence type="ECO:0000313" key="2">
    <source>
        <dbReference type="EMBL" id="MVS97889.1"/>
    </source>
</evidence>
<dbReference type="RefSeq" id="WP_157288981.1">
    <property type="nucleotide sequence ID" value="NZ_WQRF01000001.1"/>
</dbReference>
<accession>A0A7X3FNL2</accession>
<feature type="region of interest" description="Disordered" evidence="1">
    <location>
        <begin position="1"/>
        <end position="22"/>
    </location>
</feature>
<dbReference type="Proteomes" id="UP000438106">
    <property type="component" value="Unassembled WGS sequence"/>
</dbReference>
<organism evidence="2 3">
    <name type="scientific">Devosia marina</name>
    <dbReference type="NCBI Taxonomy" id="2683198"/>
    <lineage>
        <taxon>Bacteria</taxon>
        <taxon>Pseudomonadati</taxon>
        <taxon>Pseudomonadota</taxon>
        <taxon>Alphaproteobacteria</taxon>
        <taxon>Hyphomicrobiales</taxon>
        <taxon>Devosiaceae</taxon>
        <taxon>Devosia</taxon>
    </lineage>
</organism>
<proteinExistence type="predicted"/>
<comment type="caution">
    <text evidence="2">The sequence shown here is derived from an EMBL/GenBank/DDBJ whole genome shotgun (WGS) entry which is preliminary data.</text>
</comment>
<dbReference type="AlphaFoldDB" id="A0A7X3FNL2"/>
<protein>
    <submittedName>
        <fullName evidence="2">Uncharacterized protein</fullName>
    </submittedName>
</protein>
<evidence type="ECO:0000256" key="1">
    <source>
        <dbReference type="SAM" id="MobiDB-lite"/>
    </source>
</evidence>
<reference evidence="2 3" key="1">
    <citation type="submission" date="2019-12" db="EMBL/GenBank/DDBJ databases">
        <title>Devosia maris sp. nov., isolated from the deep seawater.</title>
        <authorList>
            <person name="Liu Y."/>
        </authorList>
    </citation>
    <scope>NUCLEOTIDE SEQUENCE [LARGE SCALE GENOMIC DNA]</scope>
    <source>
        <strain evidence="2 3">L53-10-65</strain>
    </source>
</reference>
<gene>
    <name evidence="2" type="ORF">GO014_02435</name>
</gene>
<dbReference type="EMBL" id="WQRF01000001">
    <property type="protein sequence ID" value="MVS97889.1"/>
    <property type="molecule type" value="Genomic_DNA"/>
</dbReference>
<keyword evidence="3" id="KW-1185">Reference proteome</keyword>